<dbReference type="OrthoDB" id="10260828at2759"/>
<dbReference type="GO" id="GO:0042802">
    <property type="term" value="F:identical protein binding"/>
    <property type="evidence" value="ECO:0007669"/>
    <property type="project" value="TreeGrafter"/>
</dbReference>
<reference evidence="3" key="2">
    <citation type="journal article" date="2020" name="Nat. Commun.">
        <title>Large-scale genome sequencing of mycorrhizal fungi provides insights into the early evolution of symbiotic traits.</title>
        <authorList>
            <person name="Miyauchi S."/>
            <person name="Kiss E."/>
            <person name="Kuo A."/>
            <person name="Drula E."/>
            <person name="Kohler A."/>
            <person name="Sanchez-Garcia M."/>
            <person name="Morin E."/>
            <person name="Andreopoulos B."/>
            <person name="Barry K.W."/>
            <person name="Bonito G."/>
            <person name="Buee M."/>
            <person name="Carver A."/>
            <person name="Chen C."/>
            <person name="Cichocki N."/>
            <person name="Clum A."/>
            <person name="Culley D."/>
            <person name="Crous P.W."/>
            <person name="Fauchery L."/>
            <person name="Girlanda M."/>
            <person name="Hayes R.D."/>
            <person name="Keri Z."/>
            <person name="LaButti K."/>
            <person name="Lipzen A."/>
            <person name="Lombard V."/>
            <person name="Magnuson J."/>
            <person name="Maillard F."/>
            <person name="Murat C."/>
            <person name="Nolan M."/>
            <person name="Ohm R.A."/>
            <person name="Pangilinan J."/>
            <person name="Pereira M.F."/>
            <person name="Perotto S."/>
            <person name="Peter M."/>
            <person name="Pfister S."/>
            <person name="Riley R."/>
            <person name="Sitrit Y."/>
            <person name="Stielow J.B."/>
            <person name="Szollosi G."/>
            <person name="Zifcakova L."/>
            <person name="Stursova M."/>
            <person name="Spatafora J.W."/>
            <person name="Tedersoo L."/>
            <person name="Vaario L.M."/>
            <person name="Yamada A."/>
            <person name="Yan M."/>
            <person name="Wang P."/>
            <person name="Xu J."/>
            <person name="Bruns T."/>
            <person name="Baldrian P."/>
            <person name="Vilgalys R."/>
            <person name="Dunand C."/>
            <person name="Henrissat B."/>
            <person name="Grigoriev I.V."/>
            <person name="Hibbett D."/>
            <person name="Nagy L.G."/>
            <person name="Martin F.M."/>
        </authorList>
    </citation>
    <scope>NUCLEOTIDE SEQUENCE</scope>
    <source>
        <strain evidence="3">Prilba</strain>
    </source>
</reference>
<gene>
    <name evidence="3" type="ORF">DFH94DRAFT_150948</name>
</gene>
<dbReference type="EMBL" id="WHVB01000019">
    <property type="protein sequence ID" value="KAF8473097.1"/>
    <property type="molecule type" value="Genomic_DNA"/>
</dbReference>
<dbReference type="PANTHER" id="PTHR11986">
    <property type="entry name" value="AMINOTRANSFERASE CLASS III"/>
    <property type="match status" value="1"/>
</dbReference>
<dbReference type="InterPro" id="IPR005814">
    <property type="entry name" value="Aminotrans_3"/>
</dbReference>
<comment type="cofactor">
    <cofactor evidence="1">
        <name>pyridoxal 5'-phosphate</name>
        <dbReference type="ChEBI" id="CHEBI:597326"/>
    </cofactor>
</comment>
<comment type="caution">
    <text evidence="3">The sequence shown here is derived from an EMBL/GenBank/DDBJ whole genome shotgun (WGS) entry which is preliminary data.</text>
</comment>
<organism evidence="3 4">
    <name type="scientific">Russula ochroleuca</name>
    <dbReference type="NCBI Taxonomy" id="152965"/>
    <lineage>
        <taxon>Eukaryota</taxon>
        <taxon>Fungi</taxon>
        <taxon>Dikarya</taxon>
        <taxon>Basidiomycota</taxon>
        <taxon>Agaricomycotina</taxon>
        <taxon>Agaricomycetes</taxon>
        <taxon>Russulales</taxon>
        <taxon>Russulaceae</taxon>
        <taxon>Russula</taxon>
    </lineage>
</organism>
<evidence type="ECO:0000313" key="4">
    <source>
        <dbReference type="Proteomes" id="UP000759537"/>
    </source>
</evidence>
<reference evidence="3" key="1">
    <citation type="submission" date="2019-10" db="EMBL/GenBank/DDBJ databases">
        <authorList>
            <consortium name="DOE Joint Genome Institute"/>
            <person name="Kuo A."/>
            <person name="Miyauchi S."/>
            <person name="Kiss E."/>
            <person name="Drula E."/>
            <person name="Kohler A."/>
            <person name="Sanchez-Garcia M."/>
            <person name="Andreopoulos B."/>
            <person name="Barry K.W."/>
            <person name="Bonito G."/>
            <person name="Buee M."/>
            <person name="Carver A."/>
            <person name="Chen C."/>
            <person name="Cichocki N."/>
            <person name="Clum A."/>
            <person name="Culley D."/>
            <person name="Crous P.W."/>
            <person name="Fauchery L."/>
            <person name="Girlanda M."/>
            <person name="Hayes R."/>
            <person name="Keri Z."/>
            <person name="LaButti K."/>
            <person name="Lipzen A."/>
            <person name="Lombard V."/>
            <person name="Magnuson J."/>
            <person name="Maillard F."/>
            <person name="Morin E."/>
            <person name="Murat C."/>
            <person name="Nolan M."/>
            <person name="Ohm R."/>
            <person name="Pangilinan J."/>
            <person name="Pereira M."/>
            <person name="Perotto S."/>
            <person name="Peter M."/>
            <person name="Riley R."/>
            <person name="Sitrit Y."/>
            <person name="Stielow B."/>
            <person name="Szollosi G."/>
            <person name="Zifcakova L."/>
            <person name="Stursova M."/>
            <person name="Spatafora J.W."/>
            <person name="Tedersoo L."/>
            <person name="Vaario L.-M."/>
            <person name="Yamada A."/>
            <person name="Yan M."/>
            <person name="Wang P."/>
            <person name="Xu J."/>
            <person name="Bruns T."/>
            <person name="Baldrian P."/>
            <person name="Vilgalys R."/>
            <person name="Henrissat B."/>
            <person name="Grigoriev I.V."/>
            <person name="Hibbett D."/>
            <person name="Nagy L.G."/>
            <person name="Martin F.M."/>
        </authorList>
    </citation>
    <scope>NUCLEOTIDE SEQUENCE</scope>
    <source>
        <strain evidence="3">Prilba</strain>
    </source>
</reference>
<dbReference type="Pfam" id="PF00202">
    <property type="entry name" value="Aminotran_3"/>
    <property type="match status" value="1"/>
</dbReference>
<dbReference type="Proteomes" id="UP000759537">
    <property type="component" value="Unassembled WGS sequence"/>
</dbReference>
<name>A0A9P5MPY2_9AGAM</name>
<evidence type="ECO:0000256" key="2">
    <source>
        <dbReference type="ARBA" id="ARBA00008954"/>
    </source>
</evidence>
<keyword evidence="3" id="KW-0032">Aminotransferase</keyword>
<keyword evidence="4" id="KW-1185">Reference proteome</keyword>
<dbReference type="InterPro" id="IPR015424">
    <property type="entry name" value="PyrdxlP-dep_Trfase"/>
</dbReference>
<dbReference type="InterPro" id="IPR015421">
    <property type="entry name" value="PyrdxlP-dep_Trfase_major"/>
</dbReference>
<proteinExistence type="inferred from homology"/>
<dbReference type="Gene3D" id="3.40.640.10">
    <property type="entry name" value="Type I PLP-dependent aspartate aminotransferase-like (Major domain)"/>
    <property type="match status" value="1"/>
</dbReference>
<keyword evidence="3" id="KW-0808">Transferase</keyword>
<protein>
    <submittedName>
        <fullName evidence="3">Aminotransferase class-III</fullName>
    </submittedName>
</protein>
<comment type="similarity">
    <text evidence="2">Belongs to the class-III pyridoxal-phosphate-dependent aminotransferase family.</text>
</comment>
<dbReference type="AlphaFoldDB" id="A0A9P5MPY2"/>
<evidence type="ECO:0000313" key="3">
    <source>
        <dbReference type="EMBL" id="KAF8473097.1"/>
    </source>
</evidence>
<evidence type="ECO:0000256" key="1">
    <source>
        <dbReference type="ARBA" id="ARBA00001933"/>
    </source>
</evidence>
<accession>A0A9P5MPY2</accession>
<dbReference type="GO" id="GO:0030170">
    <property type="term" value="F:pyridoxal phosphate binding"/>
    <property type="evidence" value="ECO:0007669"/>
    <property type="project" value="InterPro"/>
</dbReference>
<sequence length="185" mass="20326">MVRSITRKQNITMHHGALILYSGRTFGAMAATESKIIYAHGFLPLMVVLARVLTAPFPFPYWHYFIDTPGADESELVCASLYQVELLFSQQTARMDTTAIIINPVLSEGGHVPPPPTFLQGLRVICNKHGLLLIIDEAQSGSGRMGQVFCIEYSEVKPDIMVIAKGLANGFPFSSVVSKKELADK</sequence>
<dbReference type="SUPFAM" id="SSF53383">
    <property type="entry name" value="PLP-dependent transferases"/>
    <property type="match status" value="1"/>
</dbReference>
<dbReference type="InterPro" id="IPR050103">
    <property type="entry name" value="Class-III_PLP-dep_AT"/>
</dbReference>
<dbReference type="GO" id="GO:0008483">
    <property type="term" value="F:transaminase activity"/>
    <property type="evidence" value="ECO:0007669"/>
    <property type="project" value="UniProtKB-KW"/>
</dbReference>